<evidence type="ECO:0000313" key="1">
    <source>
        <dbReference type="EMBL" id="MFC0226293.1"/>
    </source>
</evidence>
<reference evidence="1 2" key="1">
    <citation type="submission" date="2024-09" db="EMBL/GenBank/DDBJ databases">
        <authorList>
            <person name="Sun Q."/>
            <person name="Mori K."/>
        </authorList>
    </citation>
    <scope>NUCLEOTIDE SEQUENCE [LARGE SCALE GENOMIC DNA]</scope>
    <source>
        <strain evidence="1 2">CCM 8626</strain>
    </source>
</reference>
<dbReference type="RefSeq" id="WP_380673993.1">
    <property type="nucleotide sequence ID" value="NZ_CP173186.1"/>
</dbReference>
<gene>
    <name evidence="1" type="ORF">ACFFJ3_07225</name>
</gene>
<evidence type="ECO:0000313" key="2">
    <source>
        <dbReference type="Proteomes" id="UP001589792"/>
    </source>
</evidence>
<sequence length="164" mass="18350">MIVRWSILLLLCFSATAVALHWKPGAERKISPLSCRAQSKFIFNAGPQSPIFSGTLALRFNNDGSGIIGLAGMLSIGESHYKVLRTAIMHYTVVDAEHGWFDVRPVRDAVRKNDNAPDEVVDTYLLGSADRKEPRIFHVWPLNDKAYLIGNMHSPLMVCSRRND</sequence>
<name>A0ABV6EBA2_9GAMM</name>
<comment type="caution">
    <text evidence="1">The sequence shown here is derived from an EMBL/GenBank/DDBJ whole genome shotgun (WGS) entry which is preliminary data.</text>
</comment>
<organism evidence="1 2">
    <name type="scientific">Serratia aquatilis</name>
    <dbReference type="NCBI Taxonomy" id="1737515"/>
    <lineage>
        <taxon>Bacteria</taxon>
        <taxon>Pseudomonadati</taxon>
        <taxon>Pseudomonadota</taxon>
        <taxon>Gammaproteobacteria</taxon>
        <taxon>Enterobacterales</taxon>
        <taxon>Yersiniaceae</taxon>
        <taxon>Serratia</taxon>
    </lineage>
</organism>
<dbReference type="EMBL" id="JBHLXG010000005">
    <property type="protein sequence ID" value="MFC0226293.1"/>
    <property type="molecule type" value="Genomic_DNA"/>
</dbReference>
<proteinExistence type="predicted"/>
<protein>
    <recommendedName>
        <fullName evidence="3">FidL-like membrane protein</fullName>
    </recommendedName>
</protein>
<keyword evidence="2" id="KW-1185">Reference proteome</keyword>
<dbReference type="Proteomes" id="UP001589792">
    <property type="component" value="Unassembled WGS sequence"/>
</dbReference>
<accession>A0ABV6EBA2</accession>
<evidence type="ECO:0008006" key="3">
    <source>
        <dbReference type="Google" id="ProtNLM"/>
    </source>
</evidence>